<evidence type="ECO:0000256" key="1">
    <source>
        <dbReference type="ARBA" id="ARBA00004651"/>
    </source>
</evidence>
<dbReference type="GO" id="GO:0008360">
    <property type="term" value="P:regulation of cell shape"/>
    <property type="evidence" value="ECO:0007669"/>
    <property type="project" value="UniProtKB-UniRule"/>
</dbReference>
<name>A0A1G6K2B9_9BACT</name>
<dbReference type="InterPro" id="IPR051050">
    <property type="entry name" value="Lipid_II_flippase_MurJ/MviN"/>
</dbReference>
<dbReference type="GO" id="GO:0034204">
    <property type="term" value="P:lipid translocation"/>
    <property type="evidence" value="ECO:0007669"/>
    <property type="project" value="TreeGrafter"/>
</dbReference>
<reference evidence="13" key="1">
    <citation type="submission" date="2016-10" db="EMBL/GenBank/DDBJ databases">
        <authorList>
            <person name="Varghese N."/>
            <person name="Submissions S."/>
        </authorList>
    </citation>
    <scope>NUCLEOTIDE SEQUENCE [LARGE SCALE GENOMIC DNA]</scope>
    <source>
        <strain evidence="13">DSM 8415</strain>
    </source>
</reference>
<keyword evidence="5 10" id="KW-0573">Peptidoglycan synthesis</keyword>
<comment type="subcellular location">
    <subcellularLocation>
        <location evidence="1 10">Cell membrane</location>
        <topology evidence="1 10">Multi-pass membrane protein</topology>
    </subcellularLocation>
</comment>
<dbReference type="EMBL" id="FMYU01000003">
    <property type="protein sequence ID" value="SDC24436.1"/>
    <property type="molecule type" value="Genomic_DNA"/>
</dbReference>
<dbReference type="GO" id="GO:0015648">
    <property type="term" value="F:lipid-linked peptidoglycan transporter activity"/>
    <property type="evidence" value="ECO:0007669"/>
    <property type="project" value="UniProtKB-UniRule"/>
</dbReference>
<feature type="transmembrane region" description="Helical" evidence="10">
    <location>
        <begin position="377"/>
        <end position="396"/>
    </location>
</feature>
<feature type="transmembrane region" description="Helical" evidence="10">
    <location>
        <begin position="153"/>
        <end position="175"/>
    </location>
</feature>
<feature type="transmembrane region" description="Helical" evidence="10">
    <location>
        <begin position="261"/>
        <end position="283"/>
    </location>
</feature>
<protein>
    <recommendedName>
        <fullName evidence="10">Probable lipid II flippase MurJ</fullName>
    </recommendedName>
</protein>
<keyword evidence="3 10" id="KW-0812">Transmembrane</keyword>
<feature type="transmembrane region" description="Helical" evidence="10">
    <location>
        <begin position="224"/>
        <end position="241"/>
    </location>
</feature>
<keyword evidence="7 10" id="KW-0472">Membrane</keyword>
<dbReference type="HAMAP" id="MF_02078">
    <property type="entry name" value="MurJ_MviN"/>
    <property type="match status" value="1"/>
</dbReference>
<keyword evidence="6 10" id="KW-1133">Transmembrane helix</keyword>
<comment type="similarity">
    <text evidence="9 10 11">Belongs to the MurJ/MviN family.</text>
</comment>
<dbReference type="Pfam" id="PF03023">
    <property type="entry name" value="MurJ"/>
    <property type="match status" value="1"/>
</dbReference>
<dbReference type="NCBIfam" id="TIGR01695">
    <property type="entry name" value="murJ_mviN"/>
    <property type="match status" value="1"/>
</dbReference>
<feature type="transmembrane region" description="Helical" evidence="10">
    <location>
        <begin position="458"/>
        <end position="481"/>
    </location>
</feature>
<dbReference type="GO" id="GO:0009252">
    <property type="term" value="P:peptidoglycan biosynthetic process"/>
    <property type="evidence" value="ECO:0007669"/>
    <property type="project" value="UniProtKB-UniRule"/>
</dbReference>
<evidence type="ECO:0000256" key="6">
    <source>
        <dbReference type="ARBA" id="ARBA00022989"/>
    </source>
</evidence>
<feature type="transmembrane region" description="Helical" evidence="10">
    <location>
        <begin position="436"/>
        <end position="452"/>
    </location>
</feature>
<evidence type="ECO:0000256" key="5">
    <source>
        <dbReference type="ARBA" id="ARBA00022984"/>
    </source>
</evidence>
<keyword evidence="2 10" id="KW-1003">Cell membrane</keyword>
<keyword evidence="10 11" id="KW-0961">Cell wall biogenesis/degradation</keyword>
<dbReference type="GO" id="GO:0005886">
    <property type="term" value="C:plasma membrane"/>
    <property type="evidence" value="ECO:0007669"/>
    <property type="project" value="UniProtKB-SubCell"/>
</dbReference>
<evidence type="ECO:0000256" key="11">
    <source>
        <dbReference type="PIRNR" id="PIRNR002869"/>
    </source>
</evidence>
<dbReference type="RefSeq" id="WP_092127994.1">
    <property type="nucleotide sequence ID" value="NZ_FMYU01000003.1"/>
</dbReference>
<comment type="function">
    <text evidence="8 10 11">Involved in peptidoglycan biosynthesis. Transports lipid-linked peptidoglycan precursors from the inner to the outer leaflet of the cytoplasmic membrane.</text>
</comment>
<evidence type="ECO:0000256" key="8">
    <source>
        <dbReference type="ARBA" id="ARBA00060041"/>
    </source>
</evidence>
<dbReference type="AlphaFoldDB" id="A0A1G6K2B9"/>
<evidence type="ECO:0000313" key="13">
    <source>
        <dbReference type="Proteomes" id="UP000199411"/>
    </source>
</evidence>
<sequence>MFKNIKIIAFFTILSRILGFFRDFLITRYFGADIYTDMFFVAFKIPNHFRRIFGEGAINSSVVPVLSKIDKDNPEKAKVAIGNLIIIFGTILLIFTIIGIIFSKVLILISAPGLLLDPHVKTLDLLVKINFSYIFFIGMAICFMGIMNSYNQFGVGAFSPSLLNISMIVSILILYDFFKPHIFTLCFGVVLGGILQMIFSYYGLKWGKIPIQYTFKIEDSTKQILKLMSVTAISGSVLQIGDMIDTFIASFLKVGSISYLYYANILFQLPFAIVVLAISQATLPQLSKLEKPQLVENTNQLLKIILNLSIPITLYFIFFGKDLITIIFQHGKFTSSDTANTDIALTMFMLGFLFFSQLRIVNNAFYAIKDVKTPLKASMISVLAKLITSVVCAYLFGFWGLALSLSIVGFINLAILNHYFKRKIGKIVYKIPKESLVIFFVLIFLSIGLKNINFSKTYVVNALFRLLLSALIYGPIGFYIIKKELLSYRIKQ</sequence>
<evidence type="ECO:0000313" key="12">
    <source>
        <dbReference type="EMBL" id="SDC24436.1"/>
    </source>
</evidence>
<evidence type="ECO:0000256" key="3">
    <source>
        <dbReference type="ARBA" id="ARBA00022692"/>
    </source>
</evidence>
<dbReference type="OrthoDB" id="9786339at2"/>
<dbReference type="InterPro" id="IPR004268">
    <property type="entry name" value="MurJ"/>
</dbReference>
<dbReference type="GO" id="GO:0071555">
    <property type="term" value="P:cell wall organization"/>
    <property type="evidence" value="ECO:0007669"/>
    <property type="project" value="UniProtKB-UniRule"/>
</dbReference>
<evidence type="ECO:0000256" key="2">
    <source>
        <dbReference type="ARBA" id="ARBA00022475"/>
    </source>
</evidence>
<feature type="transmembrane region" description="Helical" evidence="10">
    <location>
        <begin position="304"/>
        <end position="328"/>
    </location>
</feature>
<feature type="transmembrane region" description="Helical" evidence="10">
    <location>
        <begin position="402"/>
        <end position="420"/>
    </location>
</feature>
<dbReference type="Proteomes" id="UP000199411">
    <property type="component" value="Unassembled WGS sequence"/>
</dbReference>
<dbReference type="PIRSF" id="PIRSF002869">
    <property type="entry name" value="MviN"/>
    <property type="match status" value="1"/>
</dbReference>
<keyword evidence="4 10" id="KW-0133">Cell shape</keyword>
<keyword evidence="13" id="KW-1185">Reference proteome</keyword>
<dbReference type="PANTHER" id="PTHR47019">
    <property type="entry name" value="LIPID II FLIPPASE MURJ"/>
    <property type="match status" value="1"/>
</dbReference>
<keyword evidence="10 11" id="KW-0813">Transport</keyword>
<evidence type="ECO:0000256" key="9">
    <source>
        <dbReference type="ARBA" id="ARBA00061532"/>
    </source>
</evidence>
<comment type="pathway">
    <text evidence="10">Cell wall biogenesis; peptidoglycan biosynthesis.</text>
</comment>
<evidence type="ECO:0000256" key="4">
    <source>
        <dbReference type="ARBA" id="ARBA00022960"/>
    </source>
</evidence>
<feature type="transmembrane region" description="Helical" evidence="10">
    <location>
        <begin position="343"/>
        <end position="365"/>
    </location>
</feature>
<accession>A0A1G6K2B9</accession>
<dbReference type="UniPathway" id="UPA00219"/>
<gene>
    <name evidence="10" type="primary">murJ</name>
    <name evidence="12" type="ORF">SAMN05660835_00526</name>
</gene>
<dbReference type="PRINTS" id="PR01806">
    <property type="entry name" value="VIRFACTRMVIN"/>
</dbReference>
<feature type="transmembrane region" description="Helical" evidence="10">
    <location>
        <begin position="129"/>
        <end position="146"/>
    </location>
</feature>
<organism evidence="12 13">
    <name type="scientific">Desulfurella multipotens</name>
    <dbReference type="NCBI Taxonomy" id="79269"/>
    <lineage>
        <taxon>Bacteria</taxon>
        <taxon>Pseudomonadati</taxon>
        <taxon>Campylobacterota</taxon>
        <taxon>Desulfurellia</taxon>
        <taxon>Desulfurellales</taxon>
        <taxon>Desulfurellaceae</taxon>
        <taxon>Desulfurella</taxon>
    </lineage>
</organism>
<dbReference type="CDD" id="cd13123">
    <property type="entry name" value="MATE_MurJ_like"/>
    <property type="match status" value="1"/>
</dbReference>
<dbReference type="PANTHER" id="PTHR47019:SF1">
    <property type="entry name" value="LIPID II FLIPPASE MURJ"/>
    <property type="match status" value="1"/>
</dbReference>
<proteinExistence type="inferred from homology"/>
<feature type="transmembrane region" description="Helical" evidence="10">
    <location>
        <begin position="84"/>
        <end position="109"/>
    </location>
</feature>
<evidence type="ECO:0000256" key="7">
    <source>
        <dbReference type="ARBA" id="ARBA00023136"/>
    </source>
</evidence>
<evidence type="ECO:0000256" key="10">
    <source>
        <dbReference type="HAMAP-Rule" id="MF_02078"/>
    </source>
</evidence>
<feature type="transmembrane region" description="Helical" evidence="10">
    <location>
        <begin position="181"/>
        <end position="204"/>
    </location>
</feature>